<evidence type="ECO:0000313" key="2">
    <source>
        <dbReference type="EMBL" id="VDI74298.1"/>
    </source>
</evidence>
<comment type="caution">
    <text evidence="2">The sequence shown here is derived from an EMBL/GenBank/DDBJ whole genome shotgun (WGS) entry which is preliminary data.</text>
</comment>
<feature type="compositionally biased region" description="Acidic residues" evidence="1">
    <location>
        <begin position="177"/>
        <end position="191"/>
    </location>
</feature>
<feature type="compositionally biased region" description="Basic and acidic residues" evidence="1">
    <location>
        <begin position="246"/>
        <end position="309"/>
    </location>
</feature>
<dbReference type="OrthoDB" id="6161605at2759"/>
<feature type="region of interest" description="Disordered" evidence="1">
    <location>
        <begin position="162"/>
        <end position="317"/>
    </location>
</feature>
<feature type="compositionally biased region" description="Basic and acidic residues" evidence="1">
    <location>
        <begin position="201"/>
        <end position="211"/>
    </location>
</feature>
<evidence type="ECO:0000313" key="3">
    <source>
        <dbReference type="Proteomes" id="UP000596742"/>
    </source>
</evidence>
<dbReference type="Proteomes" id="UP000596742">
    <property type="component" value="Unassembled WGS sequence"/>
</dbReference>
<reference evidence="2" key="1">
    <citation type="submission" date="2018-11" db="EMBL/GenBank/DDBJ databases">
        <authorList>
            <person name="Alioto T."/>
            <person name="Alioto T."/>
        </authorList>
    </citation>
    <scope>NUCLEOTIDE SEQUENCE</scope>
</reference>
<accession>A0A8B6H670</accession>
<dbReference type="AlphaFoldDB" id="A0A8B6H670"/>
<proteinExistence type="predicted"/>
<organism evidence="2 3">
    <name type="scientific">Mytilus galloprovincialis</name>
    <name type="common">Mediterranean mussel</name>
    <dbReference type="NCBI Taxonomy" id="29158"/>
    <lineage>
        <taxon>Eukaryota</taxon>
        <taxon>Metazoa</taxon>
        <taxon>Spiralia</taxon>
        <taxon>Lophotrochozoa</taxon>
        <taxon>Mollusca</taxon>
        <taxon>Bivalvia</taxon>
        <taxon>Autobranchia</taxon>
        <taxon>Pteriomorphia</taxon>
        <taxon>Mytilida</taxon>
        <taxon>Mytiloidea</taxon>
        <taxon>Mytilidae</taxon>
        <taxon>Mytilinae</taxon>
        <taxon>Mytilus</taxon>
    </lineage>
</organism>
<gene>
    <name evidence="2" type="ORF">MGAL_10B081040</name>
</gene>
<dbReference type="EMBL" id="UYJE01009538">
    <property type="protein sequence ID" value="VDI74298.1"/>
    <property type="molecule type" value="Genomic_DNA"/>
</dbReference>
<keyword evidence="3" id="KW-1185">Reference proteome</keyword>
<evidence type="ECO:0000256" key="1">
    <source>
        <dbReference type="SAM" id="MobiDB-lite"/>
    </source>
</evidence>
<sequence>MVDLKEHVMAHHRSKIELMPYSFLSENNGFWMANYPETYAKVILPSNENSQEAMKARIEVLEFLNRVDNTNRKKEEWTLGWKCPKEMVKRDQKMLDALIRRMTALVNTKYAGSHTFSVSIDGKLKSIVTPVVARKLSIKEEYITDIKTSGELFPGKQTKAATNQLSPLKTPSTSDIILEDDSDNEEPEILEEPTSQKKGRKTTEKEEERYVEKRKKKTNHQEQKAKKIKKGKDYKKQDEEMTLTEEGQKRTEKQEQEEIKRKEEEHKKRETQKQEEEVRLKEAEQKRKEKQEQEEIKRKEEEHKKQEKHGNRRRKSD</sequence>
<protein>
    <submittedName>
        <fullName evidence="2">Uncharacterized protein</fullName>
    </submittedName>
</protein>
<name>A0A8B6H670_MYTGA</name>
<feature type="compositionally biased region" description="Polar residues" evidence="1">
    <location>
        <begin position="162"/>
        <end position="175"/>
    </location>
</feature>